<dbReference type="EMBL" id="JBHSSD010000042">
    <property type="protein sequence ID" value="MFC6165073.1"/>
    <property type="molecule type" value="Genomic_DNA"/>
</dbReference>
<sequence length="99" mass="11209">MTQPLKPADMQSLLTHDQRYHRALAVLKGQWLPIIAEEDRPFRQQIAVADLQFAKALLASGSAKSTFDFTSYAGVQQLRQHFGNQLNAAAQQWLIKPYL</sequence>
<proteinExistence type="predicted"/>
<evidence type="ECO:0000313" key="1">
    <source>
        <dbReference type="EMBL" id="MFC6165073.1"/>
    </source>
</evidence>
<dbReference type="RefSeq" id="WP_137639128.1">
    <property type="nucleotide sequence ID" value="NZ_BJDK01000003.1"/>
</dbReference>
<accession>A0ABW1R5A8</accession>
<dbReference type="Proteomes" id="UP001596253">
    <property type="component" value="Unassembled WGS sequence"/>
</dbReference>
<evidence type="ECO:0000313" key="2">
    <source>
        <dbReference type="Proteomes" id="UP001596253"/>
    </source>
</evidence>
<comment type="caution">
    <text evidence="1">The sequence shown here is derived from an EMBL/GenBank/DDBJ whole genome shotgun (WGS) entry which is preliminary data.</text>
</comment>
<keyword evidence="2" id="KW-1185">Reference proteome</keyword>
<gene>
    <name evidence="1" type="ORF">ACFP3T_10360</name>
</gene>
<name>A0ABW1R5A8_9LACO</name>
<organism evidence="1 2">
    <name type="scientific">Lactiplantibacillus dongliensis</name>
    <dbReference type="NCBI Taxonomy" id="2559919"/>
    <lineage>
        <taxon>Bacteria</taxon>
        <taxon>Bacillati</taxon>
        <taxon>Bacillota</taxon>
        <taxon>Bacilli</taxon>
        <taxon>Lactobacillales</taxon>
        <taxon>Lactobacillaceae</taxon>
        <taxon>Lactiplantibacillus</taxon>
    </lineage>
</organism>
<protein>
    <submittedName>
        <fullName evidence="1">Uncharacterized protein</fullName>
    </submittedName>
</protein>
<reference evidence="2" key="1">
    <citation type="journal article" date="2019" name="Int. J. Syst. Evol. Microbiol.">
        <title>The Global Catalogue of Microorganisms (GCM) 10K type strain sequencing project: providing services to taxonomists for standard genome sequencing and annotation.</title>
        <authorList>
            <consortium name="The Broad Institute Genomics Platform"/>
            <consortium name="The Broad Institute Genome Sequencing Center for Infectious Disease"/>
            <person name="Wu L."/>
            <person name="Ma J."/>
        </authorList>
    </citation>
    <scope>NUCLEOTIDE SEQUENCE [LARGE SCALE GENOMIC DNA]</scope>
    <source>
        <strain evidence="2">CCM 8932</strain>
    </source>
</reference>